<feature type="compositionally biased region" description="Basic residues" evidence="1">
    <location>
        <begin position="175"/>
        <end position="185"/>
    </location>
</feature>
<evidence type="ECO:0000313" key="3">
    <source>
        <dbReference type="Proteomes" id="UP000321393"/>
    </source>
</evidence>
<dbReference type="GO" id="GO:0043457">
    <property type="term" value="P:regulation of cellular respiration"/>
    <property type="evidence" value="ECO:0007669"/>
    <property type="project" value="InterPro"/>
</dbReference>
<sequence length="204" mass="22778">MFYLKSSCKLRQSFLWLRPLRHSSPSFRSRQACLHSNPSQKIKVGRWCNPLGDPISQLPCTLRVYSPVNSHTCQTSWSVFQDGSNGEPIGRCQERADDEARQKARAASHDRDDDVSTGGPSAMGLSPSLAPPSRGLMPDPPLRTLVQTTIRTSTMPDSQAGLFPRVVPPDLGSRRERRPFKGQRSKGREGVREVDVEVEMRHQG</sequence>
<dbReference type="PANTHER" id="PTHR47188">
    <property type="entry name" value="PROTEIN TAR1"/>
    <property type="match status" value="1"/>
</dbReference>
<dbReference type="Proteomes" id="UP000321393">
    <property type="component" value="Unassembled WGS sequence"/>
</dbReference>
<feature type="region of interest" description="Disordered" evidence="1">
    <location>
        <begin position="84"/>
        <end position="140"/>
    </location>
</feature>
<dbReference type="PANTHER" id="PTHR47188:SF1">
    <property type="entry name" value="PROTEIN TAR1"/>
    <property type="match status" value="1"/>
</dbReference>
<dbReference type="AlphaFoldDB" id="A0A5A7U5H0"/>
<dbReference type="InterPro" id="IPR044792">
    <property type="entry name" value="TAR1"/>
</dbReference>
<organism evidence="2 3">
    <name type="scientific">Cucumis melo var. makuwa</name>
    <name type="common">Oriental melon</name>
    <dbReference type="NCBI Taxonomy" id="1194695"/>
    <lineage>
        <taxon>Eukaryota</taxon>
        <taxon>Viridiplantae</taxon>
        <taxon>Streptophyta</taxon>
        <taxon>Embryophyta</taxon>
        <taxon>Tracheophyta</taxon>
        <taxon>Spermatophyta</taxon>
        <taxon>Magnoliopsida</taxon>
        <taxon>eudicotyledons</taxon>
        <taxon>Gunneridae</taxon>
        <taxon>Pentapetalae</taxon>
        <taxon>rosids</taxon>
        <taxon>fabids</taxon>
        <taxon>Cucurbitales</taxon>
        <taxon>Cucurbitaceae</taxon>
        <taxon>Benincaseae</taxon>
        <taxon>Cucumis</taxon>
    </lineage>
</organism>
<protein>
    <submittedName>
        <fullName evidence="2">Uncharacterized protein</fullName>
    </submittedName>
</protein>
<feature type="region of interest" description="Disordered" evidence="1">
    <location>
        <begin position="155"/>
        <end position="204"/>
    </location>
</feature>
<proteinExistence type="predicted"/>
<gene>
    <name evidence="2" type="ORF">E6C27_scaffold175G001040</name>
</gene>
<feature type="compositionally biased region" description="Basic and acidic residues" evidence="1">
    <location>
        <begin position="186"/>
        <end position="204"/>
    </location>
</feature>
<dbReference type="STRING" id="1194695.A0A5A7U5H0"/>
<reference evidence="2 3" key="1">
    <citation type="submission" date="2019-08" db="EMBL/GenBank/DDBJ databases">
        <title>Draft genome sequences of two oriental melons (Cucumis melo L. var makuwa).</title>
        <authorList>
            <person name="Kwon S.-Y."/>
        </authorList>
    </citation>
    <scope>NUCLEOTIDE SEQUENCE [LARGE SCALE GENOMIC DNA]</scope>
    <source>
        <strain evidence="3">cv. SW 3</strain>
        <tissue evidence="2">Leaf</tissue>
    </source>
</reference>
<evidence type="ECO:0000313" key="2">
    <source>
        <dbReference type="EMBL" id="KAA0050484.1"/>
    </source>
</evidence>
<feature type="compositionally biased region" description="Basic and acidic residues" evidence="1">
    <location>
        <begin position="92"/>
        <end position="114"/>
    </location>
</feature>
<evidence type="ECO:0000256" key="1">
    <source>
        <dbReference type="SAM" id="MobiDB-lite"/>
    </source>
</evidence>
<name>A0A5A7U5H0_CUCMM</name>
<dbReference type="OrthoDB" id="1743195at2759"/>
<accession>A0A5A7U5H0</accession>
<dbReference type="EMBL" id="SSTE01011829">
    <property type="protein sequence ID" value="KAA0050484.1"/>
    <property type="molecule type" value="Genomic_DNA"/>
</dbReference>
<comment type="caution">
    <text evidence="2">The sequence shown here is derived from an EMBL/GenBank/DDBJ whole genome shotgun (WGS) entry which is preliminary data.</text>
</comment>